<feature type="modified residue" description="N6-(pyridoxal phosphate)lysine" evidence="9">
    <location>
        <position position="221"/>
    </location>
</feature>
<dbReference type="InterPro" id="IPR004839">
    <property type="entry name" value="Aminotransferase_I/II_large"/>
</dbReference>
<organism evidence="11 12">
    <name type="scientific">Priestia taiwanensis</name>
    <dbReference type="NCBI Taxonomy" id="1347902"/>
    <lineage>
        <taxon>Bacteria</taxon>
        <taxon>Bacillati</taxon>
        <taxon>Bacillota</taxon>
        <taxon>Bacilli</taxon>
        <taxon>Bacillales</taxon>
        <taxon>Bacillaceae</taxon>
        <taxon>Priestia</taxon>
    </lineage>
</organism>
<comment type="caution">
    <text evidence="11">The sequence shown here is derived from an EMBL/GenBank/DDBJ whole genome shotgun (WGS) entry which is preliminary data.</text>
</comment>
<evidence type="ECO:0000256" key="4">
    <source>
        <dbReference type="ARBA" id="ARBA00022576"/>
    </source>
</evidence>
<dbReference type="InterPro" id="IPR015424">
    <property type="entry name" value="PyrdxlP-dep_Trfase"/>
</dbReference>
<dbReference type="InterPro" id="IPR001917">
    <property type="entry name" value="Aminotrans_II_pyridoxalP_BS"/>
</dbReference>
<evidence type="ECO:0000313" key="11">
    <source>
        <dbReference type="EMBL" id="GGE56369.1"/>
    </source>
</evidence>
<keyword evidence="6 9" id="KW-0663">Pyridoxal phosphate</keyword>
<dbReference type="PROSITE" id="PS00599">
    <property type="entry name" value="AA_TRANSFER_CLASS_2"/>
    <property type="match status" value="1"/>
</dbReference>
<accession>A0A917EMH9</accession>
<keyword evidence="5 9" id="KW-0808">Transferase</keyword>
<dbReference type="AlphaFoldDB" id="A0A917EMH9"/>
<name>A0A917EMH9_9BACI</name>
<comment type="catalytic activity">
    <reaction evidence="8 9">
        <text>L-histidinol phosphate + 2-oxoglutarate = 3-(imidazol-4-yl)-2-oxopropyl phosphate + L-glutamate</text>
        <dbReference type="Rhea" id="RHEA:23744"/>
        <dbReference type="ChEBI" id="CHEBI:16810"/>
        <dbReference type="ChEBI" id="CHEBI:29985"/>
        <dbReference type="ChEBI" id="CHEBI:57766"/>
        <dbReference type="ChEBI" id="CHEBI:57980"/>
        <dbReference type="EC" id="2.6.1.9"/>
    </reaction>
</comment>
<evidence type="ECO:0000313" key="12">
    <source>
        <dbReference type="Proteomes" id="UP000605259"/>
    </source>
</evidence>
<dbReference type="InterPro" id="IPR050106">
    <property type="entry name" value="HistidinolP_aminotransfase"/>
</dbReference>
<evidence type="ECO:0000256" key="7">
    <source>
        <dbReference type="ARBA" id="ARBA00023102"/>
    </source>
</evidence>
<dbReference type="NCBIfam" id="TIGR01141">
    <property type="entry name" value="hisC"/>
    <property type="match status" value="1"/>
</dbReference>
<evidence type="ECO:0000256" key="5">
    <source>
        <dbReference type="ARBA" id="ARBA00022679"/>
    </source>
</evidence>
<dbReference type="Proteomes" id="UP000605259">
    <property type="component" value="Unassembled WGS sequence"/>
</dbReference>
<feature type="domain" description="Aminotransferase class I/classII large" evidence="10">
    <location>
        <begin position="30"/>
        <end position="352"/>
    </location>
</feature>
<dbReference type="GO" id="GO:0004400">
    <property type="term" value="F:histidinol-phosphate transaminase activity"/>
    <property type="evidence" value="ECO:0007669"/>
    <property type="project" value="UniProtKB-UniRule"/>
</dbReference>
<comment type="pathway">
    <text evidence="2 9">Amino-acid biosynthesis; L-histidine biosynthesis; L-histidine from 5-phospho-alpha-D-ribose 1-diphosphate: step 7/9.</text>
</comment>
<evidence type="ECO:0000256" key="8">
    <source>
        <dbReference type="ARBA" id="ARBA00047481"/>
    </source>
</evidence>
<dbReference type="InterPro" id="IPR005861">
    <property type="entry name" value="HisP_aminotrans"/>
</dbReference>
<dbReference type="Gene3D" id="3.40.640.10">
    <property type="entry name" value="Type I PLP-dependent aspartate aminotransferase-like (Major domain)"/>
    <property type="match status" value="1"/>
</dbReference>
<dbReference type="GO" id="GO:0000105">
    <property type="term" value="P:L-histidine biosynthetic process"/>
    <property type="evidence" value="ECO:0007669"/>
    <property type="project" value="UniProtKB-UniRule"/>
</dbReference>
<dbReference type="RefSeq" id="WP_188386715.1">
    <property type="nucleotide sequence ID" value="NZ_BMFK01000001.1"/>
</dbReference>
<keyword evidence="9" id="KW-0028">Amino-acid biosynthesis</keyword>
<dbReference type="GO" id="GO:0030170">
    <property type="term" value="F:pyridoxal phosphate binding"/>
    <property type="evidence" value="ECO:0007669"/>
    <property type="project" value="InterPro"/>
</dbReference>
<evidence type="ECO:0000256" key="1">
    <source>
        <dbReference type="ARBA" id="ARBA00001933"/>
    </source>
</evidence>
<dbReference type="EMBL" id="BMFK01000001">
    <property type="protein sequence ID" value="GGE56369.1"/>
    <property type="molecule type" value="Genomic_DNA"/>
</dbReference>
<proteinExistence type="inferred from homology"/>
<reference evidence="11" key="2">
    <citation type="submission" date="2020-09" db="EMBL/GenBank/DDBJ databases">
        <authorList>
            <person name="Sun Q."/>
            <person name="Zhou Y."/>
        </authorList>
    </citation>
    <scope>NUCLEOTIDE SEQUENCE</scope>
    <source>
        <strain evidence="11">CGMCC 1.12698</strain>
    </source>
</reference>
<dbReference type="Gene3D" id="3.90.1150.10">
    <property type="entry name" value="Aspartate Aminotransferase, domain 1"/>
    <property type="match status" value="1"/>
</dbReference>
<dbReference type="InterPro" id="IPR015421">
    <property type="entry name" value="PyrdxlP-dep_Trfase_major"/>
</dbReference>
<dbReference type="HAMAP" id="MF_01023">
    <property type="entry name" value="HisC_aminotrans_2"/>
    <property type="match status" value="1"/>
</dbReference>
<evidence type="ECO:0000256" key="2">
    <source>
        <dbReference type="ARBA" id="ARBA00005011"/>
    </source>
</evidence>
<sequence>MKAKQQLSLLQAYKPGKPIDEVKRELGLEKVVKLASNENPYGCSKRVRQALYEQASLSVYPDGAGTGMKEAISTHLSVNKDEILLGSGLDEVIQIVSRALLTQEDNIVQATPTFSQYSHHAVIEGAEVREVPLYDGVHDLPAMLQAIDEHTKIVWVCNPNNPSGTYVNEQQLISFLREVPPSTLVILDEAYYEYVVATDYPQTLPLIHQYPNVMVMRTFSKAYGLAGLRIGYAVANAQLIEQLEVARLPFNTSSLAQASAVVALEDIAFVEECREKNRKELERYYDFCRKNRLFYYPSETNFILMELGISGDMAFQALLRAGYIVRSGGALGFPSMIRVSIGTAEENKGCIEQLQRLVDEAR</sequence>
<evidence type="ECO:0000259" key="10">
    <source>
        <dbReference type="Pfam" id="PF00155"/>
    </source>
</evidence>
<comment type="cofactor">
    <cofactor evidence="1 9">
        <name>pyridoxal 5'-phosphate</name>
        <dbReference type="ChEBI" id="CHEBI:597326"/>
    </cofactor>
</comment>
<dbReference type="InterPro" id="IPR015422">
    <property type="entry name" value="PyrdxlP-dep_Trfase_small"/>
</dbReference>
<evidence type="ECO:0000256" key="9">
    <source>
        <dbReference type="HAMAP-Rule" id="MF_01023"/>
    </source>
</evidence>
<evidence type="ECO:0000256" key="6">
    <source>
        <dbReference type="ARBA" id="ARBA00022898"/>
    </source>
</evidence>
<evidence type="ECO:0000256" key="3">
    <source>
        <dbReference type="ARBA" id="ARBA00011738"/>
    </source>
</evidence>
<dbReference type="PANTHER" id="PTHR43643">
    <property type="entry name" value="HISTIDINOL-PHOSPHATE AMINOTRANSFERASE 2"/>
    <property type="match status" value="1"/>
</dbReference>
<dbReference type="Pfam" id="PF00155">
    <property type="entry name" value="Aminotran_1_2"/>
    <property type="match status" value="1"/>
</dbReference>
<dbReference type="EC" id="2.6.1.9" evidence="9"/>
<comment type="similarity">
    <text evidence="9">Belongs to the class-II pyridoxal-phosphate-dependent aminotransferase family. Histidinol-phosphate aminotransferase subfamily.</text>
</comment>
<reference evidence="11" key="1">
    <citation type="journal article" date="2014" name="Int. J. Syst. Evol. Microbiol.">
        <title>Complete genome sequence of Corynebacterium casei LMG S-19264T (=DSM 44701T), isolated from a smear-ripened cheese.</title>
        <authorList>
            <consortium name="US DOE Joint Genome Institute (JGI-PGF)"/>
            <person name="Walter F."/>
            <person name="Albersmeier A."/>
            <person name="Kalinowski J."/>
            <person name="Ruckert C."/>
        </authorList>
    </citation>
    <scope>NUCLEOTIDE SEQUENCE</scope>
    <source>
        <strain evidence="11">CGMCC 1.12698</strain>
    </source>
</reference>
<keyword evidence="7 9" id="KW-0368">Histidine biosynthesis</keyword>
<comment type="subunit">
    <text evidence="3 9">Homodimer.</text>
</comment>
<keyword evidence="12" id="KW-1185">Reference proteome</keyword>
<dbReference type="PANTHER" id="PTHR43643:SF3">
    <property type="entry name" value="HISTIDINOL-PHOSPHATE AMINOTRANSFERASE"/>
    <property type="match status" value="1"/>
</dbReference>
<dbReference type="SUPFAM" id="SSF53383">
    <property type="entry name" value="PLP-dependent transferases"/>
    <property type="match status" value="1"/>
</dbReference>
<protein>
    <recommendedName>
        <fullName evidence="9">Histidinol-phosphate aminotransferase</fullName>
        <ecNumber evidence="9">2.6.1.9</ecNumber>
    </recommendedName>
    <alternativeName>
        <fullName evidence="9">Imidazole acetol-phosphate transaminase</fullName>
    </alternativeName>
</protein>
<dbReference type="CDD" id="cd00609">
    <property type="entry name" value="AAT_like"/>
    <property type="match status" value="1"/>
</dbReference>
<keyword evidence="4 9" id="KW-0032">Aminotransferase</keyword>
<gene>
    <name evidence="11" type="primary">hisC1</name>
    <name evidence="9" type="synonym">hisC</name>
    <name evidence="11" type="ORF">GCM10007140_03340</name>
</gene>